<dbReference type="Proteomes" id="UP000002280">
    <property type="component" value="Chromosome 7"/>
</dbReference>
<reference evidence="5" key="2">
    <citation type="submission" date="2025-08" db="UniProtKB">
        <authorList>
            <consortium name="Ensembl"/>
        </authorList>
    </citation>
    <scope>IDENTIFICATION</scope>
</reference>
<evidence type="ECO:0000313" key="6">
    <source>
        <dbReference type="Proteomes" id="UP000002280"/>
    </source>
</evidence>
<organism evidence="5 6">
    <name type="scientific">Monodelphis domestica</name>
    <name type="common">Gray short-tailed opossum</name>
    <dbReference type="NCBI Taxonomy" id="13616"/>
    <lineage>
        <taxon>Eukaryota</taxon>
        <taxon>Metazoa</taxon>
        <taxon>Chordata</taxon>
        <taxon>Craniata</taxon>
        <taxon>Vertebrata</taxon>
        <taxon>Euteleostomi</taxon>
        <taxon>Mammalia</taxon>
        <taxon>Metatheria</taxon>
        <taxon>Didelphimorphia</taxon>
        <taxon>Didelphidae</taxon>
        <taxon>Monodelphis</taxon>
    </lineage>
</organism>
<evidence type="ECO:0000256" key="3">
    <source>
        <dbReference type="ARBA" id="ARBA00064647"/>
    </source>
</evidence>
<evidence type="ECO:0000256" key="2">
    <source>
        <dbReference type="ARBA" id="ARBA00059339"/>
    </source>
</evidence>
<dbReference type="GO" id="GO:0015986">
    <property type="term" value="P:proton motive force-driven ATP synthesis"/>
    <property type="evidence" value="ECO:0007669"/>
    <property type="project" value="InterPro"/>
</dbReference>
<name>A0A5F8G2Y4_MONDO</name>
<dbReference type="InterPro" id="IPR036204">
    <property type="entry name" value="ATP_synth_f6_sf_mt"/>
</dbReference>
<dbReference type="Gene3D" id="6.10.280.200">
    <property type="match status" value="1"/>
</dbReference>
<comment type="function">
    <text evidence="2">Subunit F6, of the mitochondrial membrane ATP synthase complex (F(1)F(0) ATP synthase or Complex V) that produces ATP from ADP in the presence of a proton gradient across the membrane which is generated by electron transport complexes of the respiratory chain. ATP synthase complex consist of a soluble F(1) head domain - the catalytic core - and a membrane F(1) domain - the membrane proton channel. These two domains are linked by a central stalk rotating inside the F(1) region and a stationary peripheral stalk. During catalysis, ATP synthesis in the catalytic domain of F(1) is coupled via a rotary mechanism of the central stalk subunits to proton translocation. In vivo, can only synthesize ATP although its ATP hydrolase activity can be activated artificially in vitro. Part of the complex F(0) domain. Part of the complex F(0) domain and the peripheric stalk, which acts as a stator to hold the catalytic alpha(3)beta(3) subcomplex and subunit a/ATP6 static relative to the rotary elements.</text>
</comment>
<accession>A0A5F8G2Y4</accession>
<sequence>DRSGRVFRRSELQLSLRTHMNVTAITFSKELDPIHKLFLIRLENKNPNDKKLENLIDIGCEYQPNSERELFKLKQIGKADQHSHLKMKWPTIPVSLPKKTKQTQMGS</sequence>
<evidence type="ECO:0000256" key="1">
    <source>
        <dbReference type="ARBA" id="ARBA00029863"/>
    </source>
</evidence>
<dbReference type="InParanoid" id="A0A5F8G2Y4"/>
<dbReference type="Ensembl" id="ENSMODT00000084444.1">
    <property type="protein sequence ID" value="ENSMODP00000041809.1"/>
    <property type="gene ID" value="ENSMODG00000049678.1"/>
</dbReference>
<dbReference type="GO" id="GO:0045259">
    <property type="term" value="C:proton-transporting ATP synthase complex"/>
    <property type="evidence" value="ECO:0007669"/>
    <property type="project" value="InterPro"/>
</dbReference>
<evidence type="ECO:0000256" key="4">
    <source>
        <dbReference type="ARBA" id="ARBA00073749"/>
    </source>
</evidence>
<evidence type="ECO:0000313" key="5">
    <source>
        <dbReference type="Ensembl" id="ENSMODP00000041809.1"/>
    </source>
</evidence>
<keyword evidence="6" id="KW-1185">Reference proteome</keyword>
<dbReference type="Pfam" id="PF05511">
    <property type="entry name" value="ATP-synt_F6"/>
    <property type="match status" value="1"/>
</dbReference>
<dbReference type="InterPro" id="IPR008387">
    <property type="entry name" value="ATP_synth_f6_mt"/>
</dbReference>
<protein>
    <recommendedName>
        <fullName evidence="4">ATP synthase peripheral stalk subunit F6, mitochondrial</fullName>
    </recommendedName>
    <alternativeName>
        <fullName evidence="1">ATP synthase peripheral stalk subunit F6</fullName>
    </alternativeName>
</protein>
<reference evidence="5" key="3">
    <citation type="submission" date="2025-09" db="UniProtKB">
        <authorList>
            <consortium name="Ensembl"/>
        </authorList>
    </citation>
    <scope>IDENTIFICATION</scope>
</reference>
<dbReference type="SUPFAM" id="SSF111357">
    <property type="entry name" value="Mitochondrial ATP synthase coupling factor 6"/>
    <property type="match status" value="1"/>
</dbReference>
<dbReference type="STRING" id="13616.ENSMODP00000041809"/>
<dbReference type="Bgee" id="ENSMODG00000049678">
    <property type="expression patterns" value="Expressed in digestive system and 1 other cell type or tissue"/>
</dbReference>
<dbReference type="AlphaFoldDB" id="A0A5F8G2Y4"/>
<reference evidence="5 6" key="1">
    <citation type="journal article" date="2007" name="Nature">
        <title>Genome of the marsupial Monodelphis domestica reveals innovation in non-coding sequences.</title>
        <authorList>
            <person name="Mikkelsen T.S."/>
            <person name="Wakefield M.J."/>
            <person name="Aken B."/>
            <person name="Amemiya C.T."/>
            <person name="Chang J.L."/>
            <person name="Duke S."/>
            <person name="Garber M."/>
            <person name="Gentles A.J."/>
            <person name="Goodstadt L."/>
            <person name="Heger A."/>
            <person name="Jurka J."/>
            <person name="Kamal M."/>
            <person name="Mauceli E."/>
            <person name="Searle S.M."/>
            <person name="Sharpe T."/>
            <person name="Baker M.L."/>
            <person name="Batzer M.A."/>
            <person name="Benos P.V."/>
            <person name="Belov K."/>
            <person name="Clamp M."/>
            <person name="Cook A."/>
            <person name="Cuff J."/>
            <person name="Das R."/>
            <person name="Davidow L."/>
            <person name="Deakin J.E."/>
            <person name="Fazzari M.J."/>
            <person name="Glass J.L."/>
            <person name="Grabherr M."/>
            <person name="Greally J.M."/>
            <person name="Gu W."/>
            <person name="Hore T.A."/>
            <person name="Huttley G.A."/>
            <person name="Kleber M."/>
            <person name="Jirtle R.L."/>
            <person name="Koina E."/>
            <person name="Lee J.T."/>
            <person name="Mahony S."/>
            <person name="Marra M.A."/>
            <person name="Miller R.D."/>
            <person name="Nicholls R.D."/>
            <person name="Oda M."/>
            <person name="Papenfuss A.T."/>
            <person name="Parra Z.E."/>
            <person name="Pollock D.D."/>
            <person name="Ray D.A."/>
            <person name="Schein J.E."/>
            <person name="Speed T.P."/>
            <person name="Thompson K."/>
            <person name="VandeBerg J.L."/>
            <person name="Wade C.M."/>
            <person name="Walker J.A."/>
            <person name="Waters P.D."/>
            <person name="Webber C."/>
            <person name="Weidman J.R."/>
            <person name="Xie X."/>
            <person name="Zody M.C."/>
            <person name="Baldwin J."/>
            <person name="Abdouelleil A."/>
            <person name="Abdulkadir J."/>
            <person name="Abebe A."/>
            <person name="Abera B."/>
            <person name="Abreu J."/>
            <person name="Acer S.C."/>
            <person name="Aftuck L."/>
            <person name="Alexander A."/>
            <person name="An P."/>
            <person name="Anderson E."/>
            <person name="Anderson S."/>
            <person name="Arachi H."/>
            <person name="Azer M."/>
            <person name="Bachantsang P."/>
            <person name="Barry A."/>
            <person name="Bayul T."/>
            <person name="Berlin A."/>
            <person name="Bessette D."/>
            <person name="Bloom T."/>
            <person name="Bloom T."/>
            <person name="Boguslavskiy L."/>
            <person name="Bonnet C."/>
            <person name="Boukhgalter B."/>
            <person name="Bourzgui I."/>
            <person name="Brown A."/>
            <person name="Cahill P."/>
            <person name="Channer S."/>
            <person name="Cheshatsang Y."/>
            <person name="Chuda L."/>
            <person name="Citroen M."/>
            <person name="Collymore A."/>
            <person name="Cooke P."/>
            <person name="Costello M."/>
            <person name="D'Aco K."/>
            <person name="Daza R."/>
            <person name="De Haan G."/>
            <person name="DeGray S."/>
            <person name="DeMaso C."/>
            <person name="Dhargay N."/>
            <person name="Dooley K."/>
            <person name="Dooley E."/>
            <person name="Doricent M."/>
            <person name="Dorje P."/>
            <person name="Dorjee K."/>
            <person name="Dupes A."/>
            <person name="Elong R."/>
            <person name="Falk J."/>
            <person name="Farina A."/>
            <person name="Faro S."/>
            <person name="Ferguson D."/>
            <person name="Fisher S."/>
            <person name="Foley C.D."/>
            <person name="Franke A."/>
            <person name="Friedrich D."/>
            <person name="Gadbois L."/>
            <person name="Gearin G."/>
            <person name="Gearin C.R."/>
            <person name="Giannoukos G."/>
            <person name="Goode T."/>
            <person name="Graham J."/>
            <person name="Grandbois E."/>
            <person name="Grewal S."/>
            <person name="Gyaltsen K."/>
            <person name="Hafez N."/>
            <person name="Hagos B."/>
            <person name="Hall J."/>
            <person name="Henson C."/>
            <person name="Hollinger A."/>
            <person name="Honan T."/>
            <person name="Huard M.D."/>
            <person name="Hughes L."/>
            <person name="Hurhula B."/>
            <person name="Husby M.E."/>
            <person name="Kamat A."/>
            <person name="Kanga B."/>
            <person name="Kashin S."/>
            <person name="Khazanovich D."/>
            <person name="Kisner P."/>
            <person name="Lance K."/>
            <person name="Lara M."/>
            <person name="Lee W."/>
            <person name="Lennon N."/>
            <person name="Letendre F."/>
            <person name="LeVine R."/>
            <person name="Lipovsky A."/>
            <person name="Liu X."/>
            <person name="Liu J."/>
            <person name="Liu S."/>
            <person name="Lokyitsang T."/>
            <person name="Lokyitsang Y."/>
            <person name="Lubonja R."/>
            <person name="Lui A."/>
            <person name="MacDonald P."/>
            <person name="Magnisalis V."/>
            <person name="Maru K."/>
            <person name="Matthews C."/>
            <person name="McCusker W."/>
            <person name="McDonough S."/>
            <person name="Mehta T."/>
            <person name="Meldrim J."/>
            <person name="Meneus L."/>
            <person name="Mihai O."/>
            <person name="Mihalev A."/>
            <person name="Mihova T."/>
            <person name="Mittelman R."/>
            <person name="Mlenga V."/>
            <person name="Montmayeur A."/>
            <person name="Mulrain L."/>
            <person name="Navidi A."/>
            <person name="Naylor J."/>
            <person name="Negash T."/>
            <person name="Nguyen T."/>
            <person name="Nguyen N."/>
            <person name="Nicol R."/>
            <person name="Norbu C."/>
            <person name="Norbu N."/>
            <person name="Novod N."/>
            <person name="O'Neill B."/>
            <person name="Osman S."/>
            <person name="Markiewicz E."/>
            <person name="Oyono O.L."/>
            <person name="Patti C."/>
            <person name="Phunkhang P."/>
            <person name="Pierre F."/>
            <person name="Priest M."/>
            <person name="Raghuraman S."/>
            <person name="Rege F."/>
            <person name="Reyes R."/>
            <person name="Rise C."/>
            <person name="Rogov P."/>
            <person name="Ross K."/>
            <person name="Ryan E."/>
            <person name="Settipalli S."/>
            <person name="Shea T."/>
            <person name="Sherpa N."/>
            <person name="Shi L."/>
            <person name="Shih D."/>
            <person name="Sparrow T."/>
            <person name="Spaulding J."/>
            <person name="Stalker J."/>
            <person name="Stange-Thomann N."/>
            <person name="Stavropoulos S."/>
            <person name="Stone C."/>
            <person name="Strader C."/>
            <person name="Tesfaye S."/>
            <person name="Thomson T."/>
            <person name="Thoulutsang Y."/>
            <person name="Thoulutsang D."/>
            <person name="Topham K."/>
            <person name="Topping I."/>
            <person name="Tsamla T."/>
            <person name="Vassiliev H."/>
            <person name="Vo A."/>
            <person name="Wangchuk T."/>
            <person name="Wangdi T."/>
            <person name="Weiand M."/>
            <person name="Wilkinson J."/>
            <person name="Wilson A."/>
            <person name="Yadav S."/>
            <person name="Young G."/>
            <person name="Yu Q."/>
            <person name="Zembek L."/>
            <person name="Zhong D."/>
            <person name="Zimmer A."/>
            <person name="Zwirko Z."/>
            <person name="Jaffe D.B."/>
            <person name="Alvarez P."/>
            <person name="Brockman W."/>
            <person name="Butler J."/>
            <person name="Chin C."/>
            <person name="Gnerre S."/>
            <person name="MacCallum I."/>
            <person name="Graves J.A."/>
            <person name="Ponting C.P."/>
            <person name="Breen M."/>
            <person name="Samollow P.B."/>
            <person name="Lander E.S."/>
            <person name="Lindblad-Toh K."/>
        </authorList>
    </citation>
    <scope>NUCLEOTIDE SEQUENCE [LARGE SCALE GENOMIC DNA]</scope>
</reference>
<dbReference type="GO" id="GO:0015078">
    <property type="term" value="F:proton transmembrane transporter activity"/>
    <property type="evidence" value="ECO:0007669"/>
    <property type="project" value="InterPro"/>
</dbReference>
<comment type="subunit">
    <text evidence="3">Component of the ATP synthase complex composed at least of ATP5F1A/subunit alpha, ATP5F1B/subunit beta, ATP5MC1/subunit c (homooctomer), MT-ATP6/subunit a, MT-ATP8/subunit 8, ATP5ME/subunit e, ATP5MF/subunit f, ATP5MG/subunit g, ATP5MK/subunit k, ATP5MJ/subunit j, ATP5F1C/subunit gamma, ATP5F1D/subunit delta, ATP5F1E/subunit epsilon, ATP5PF/subunit F6, ATP5PB/subunit b, ATP5PD/subunit d, ATP5PO/subunit OSCP. ATP synthase complex consists of a soluble F(1) head domain (subunits alpha(3) and beta(3)) - the catalytic core - and a membrane F(0) domain - the membrane proton channel (subunits c, a, 8, e, f, g, k and j). These two domains are linked by a central stalk (subunits gamma, delta, and epsilon) rotating inside the F1 region and a stationary peripheral stalk (subunits F6, b, d, and OSCP).</text>
</comment>
<proteinExistence type="predicted"/>